<gene>
    <name evidence="2" type="ORF">B296_00017825</name>
</gene>
<organism evidence="2 3">
    <name type="scientific">Ensete ventricosum</name>
    <name type="common">Abyssinian banana</name>
    <name type="synonym">Musa ensete</name>
    <dbReference type="NCBI Taxonomy" id="4639"/>
    <lineage>
        <taxon>Eukaryota</taxon>
        <taxon>Viridiplantae</taxon>
        <taxon>Streptophyta</taxon>
        <taxon>Embryophyta</taxon>
        <taxon>Tracheophyta</taxon>
        <taxon>Spermatophyta</taxon>
        <taxon>Magnoliopsida</taxon>
        <taxon>Liliopsida</taxon>
        <taxon>Zingiberales</taxon>
        <taxon>Musaceae</taxon>
        <taxon>Ensete</taxon>
    </lineage>
</organism>
<feature type="signal peptide" evidence="1">
    <location>
        <begin position="1"/>
        <end position="18"/>
    </location>
</feature>
<sequence>TLTLFASFQLVAAVVALAQRWCRASLAAALPTSGTSWVGWCRAHSQCLCASPLYELATGAAPTVWLLASVAPYGLTVGGYPYGLDTCGHPYIGPGCSRPPLQVPGHGRLCLKRAWL</sequence>
<evidence type="ECO:0000313" key="3">
    <source>
        <dbReference type="Proteomes" id="UP000287651"/>
    </source>
</evidence>
<accession>A0A426ZKW6</accession>
<keyword evidence="1" id="KW-0732">Signal</keyword>
<feature type="chain" id="PRO_5019083022" evidence="1">
    <location>
        <begin position="19"/>
        <end position="116"/>
    </location>
</feature>
<reference evidence="2 3" key="1">
    <citation type="journal article" date="2014" name="Agronomy (Basel)">
        <title>A Draft Genome Sequence for Ensete ventricosum, the Drought-Tolerant Tree Against Hunger.</title>
        <authorList>
            <person name="Harrison J."/>
            <person name="Moore K.A."/>
            <person name="Paszkiewicz K."/>
            <person name="Jones T."/>
            <person name="Grant M."/>
            <person name="Ambacheew D."/>
            <person name="Muzemil S."/>
            <person name="Studholme D.J."/>
        </authorList>
    </citation>
    <scope>NUCLEOTIDE SEQUENCE [LARGE SCALE GENOMIC DNA]</scope>
</reference>
<comment type="caution">
    <text evidence="2">The sequence shown here is derived from an EMBL/GenBank/DDBJ whole genome shotgun (WGS) entry which is preliminary data.</text>
</comment>
<dbReference type="Proteomes" id="UP000287651">
    <property type="component" value="Unassembled WGS sequence"/>
</dbReference>
<feature type="non-terminal residue" evidence="2">
    <location>
        <position position="1"/>
    </location>
</feature>
<evidence type="ECO:0000313" key="2">
    <source>
        <dbReference type="EMBL" id="RRT64600.1"/>
    </source>
</evidence>
<protein>
    <submittedName>
        <fullName evidence="2">Uncharacterized protein</fullName>
    </submittedName>
</protein>
<name>A0A426ZKW6_ENSVE</name>
<evidence type="ECO:0000256" key="1">
    <source>
        <dbReference type="SAM" id="SignalP"/>
    </source>
</evidence>
<dbReference type="EMBL" id="AMZH03006125">
    <property type="protein sequence ID" value="RRT64600.1"/>
    <property type="molecule type" value="Genomic_DNA"/>
</dbReference>
<proteinExistence type="predicted"/>
<dbReference type="AlphaFoldDB" id="A0A426ZKW6"/>